<feature type="compositionally biased region" description="Low complexity" evidence="5">
    <location>
        <begin position="129"/>
        <end position="147"/>
    </location>
</feature>
<dbReference type="EMBL" id="CAUJNA010003475">
    <property type="protein sequence ID" value="CAJ1402974.1"/>
    <property type="molecule type" value="Genomic_DNA"/>
</dbReference>
<dbReference type="PANTHER" id="PTHR13778:SF47">
    <property type="entry name" value="LIPOPOLYSACCHARIDE 1,3-GALACTOSYLTRANSFERASE"/>
    <property type="match status" value="1"/>
</dbReference>
<evidence type="ECO:0000256" key="4">
    <source>
        <dbReference type="ARBA" id="ARBA00022723"/>
    </source>
</evidence>
<dbReference type="GO" id="GO:0046872">
    <property type="term" value="F:metal ion binding"/>
    <property type="evidence" value="ECO:0007669"/>
    <property type="project" value="UniProtKB-KW"/>
</dbReference>
<gene>
    <name evidence="7" type="ORF">EVOR1521_LOCUS25743</name>
</gene>
<keyword evidence="2" id="KW-0328">Glycosyltransferase</keyword>
<keyword evidence="6" id="KW-1133">Transmembrane helix</keyword>
<dbReference type="GO" id="GO:0016757">
    <property type="term" value="F:glycosyltransferase activity"/>
    <property type="evidence" value="ECO:0007669"/>
    <property type="project" value="UniProtKB-KW"/>
</dbReference>
<protein>
    <recommendedName>
        <fullName evidence="9">Hexosyltransferase</fullName>
    </recommendedName>
</protein>
<evidence type="ECO:0000256" key="1">
    <source>
        <dbReference type="ARBA" id="ARBA00006351"/>
    </source>
</evidence>
<keyword evidence="4" id="KW-0479">Metal-binding</keyword>
<dbReference type="PANTHER" id="PTHR13778">
    <property type="entry name" value="GLYCOSYLTRANSFERASE 8 DOMAIN-CONTAINING PROTEIN"/>
    <property type="match status" value="1"/>
</dbReference>
<evidence type="ECO:0000313" key="7">
    <source>
        <dbReference type="EMBL" id="CAJ1402974.1"/>
    </source>
</evidence>
<evidence type="ECO:0000256" key="3">
    <source>
        <dbReference type="ARBA" id="ARBA00022679"/>
    </source>
</evidence>
<evidence type="ECO:0008006" key="9">
    <source>
        <dbReference type="Google" id="ProtNLM"/>
    </source>
</evidence>
<sequence>MASCDLLKLACADIFHFLARPCRRGKSRKLPARGLRVLLLKCVLILAAVAGIGVTLHFSQAFRPRSPDPIRLPEVGNGSWTAVGEVEGVEEEQPADATTRPEPATRRPEPTTQPEPPTRPEPTTRRPETSPSPAKSPSKGSRSSEPAPAMAFTDSVHVCFCSDDTDWRPVAAAINSTLQNAKRPEKLIFHLITSPELAEVVGQVLKEVLPVLRRQLQVHSSVSLQKRIKGQISYRKSSGARKGLASAFNFAPFYLEEFLAQSDHALPKRLVYLDTDVLLLGDVERLATAQLHGLPAAAVEDCSQHFDIYIDFGEMAGLGTGRHFPAIHESGRVDPKECVFNRGIFVMDVLEWKKRQITRDIERWMAKYRESKKDIYKFGMSQPPWLLALHGKYHQLGAEWNCRGLGREALSLQELKALKAELKLSFKELQKVGARAMGDQAQPYIASCSDDAEVLHFNGKLKPWRSNRWVRRQPSPMCMVKAEAFPSLPRKSVAGKTFVRCADIWSNFLSPEAAQLLNATAVNFYKVNA</sequence>
<dbReference type="AlphaFoldDB" id="A0AA36JC57"/>
<comment type="similarity">
    <text evidence="1">Belongs to the glycosyltransferase 8 family.</text>
</comment>
<dbReference type="InterPro" id="IPR029044">
    <property type="entry name" value="Nucleotide-diphossugar_trans"/>
</dbReference>
<dbReference type="InterPro" id="IPR050748">
    <property type="entry name" value="Glycosyltrans_8_dom-fam"/>
</dbReference>
<keyword evidence="6" id="KW-0472">Membrane</keyword>
<accession>A0AA36JC57</accession>
<dbReference type="SUPFAM" id="SSF53448">
    <property type="entry name" value="Nucleotide-diphospho-sugar transferases"/>
    <property type="match status" value="1"/>
</dbReference>
<proteinExistence type="inferred from homology"/>
<name>A0AA36JC57_9DINO</name>
<evidence type="ECO:0000256" key="5">
    <source>
        <dbReference type="SAM" id="MobiDB-lite"/>
    </source>
</evidence>
<reference evidence="7" key="1">
    <citation type="submission" date="2023-08" db="EMBL/GenBank/DDBJ databases">
        <authorList>
            <person name="Chen Y."/>
            <person name="Shah S."/>
            <person name="Dougan E. K."/>
            <person name="Thang M."/>
            <person name="Chan C."/>
        </authorList>
    </citation>
    <scope>NUCLEOTIDE SEQUENCE</scope>
</reference>
<comment type="caution">
    <text evidence="7">The sequence shown here is derived from an EMBL/GenBank/DDBJ whole genome shotgun (WGS) entry which is preliminary data.</text>
</comment>
<organism evidence="7 8">
    <name type="scientific">Effrenium voratum</name>
    <dbReference type="NCBI Taxonomy" id="2562239"/>
    <lineage>
        <taxon>Eukaryota</taxon>
        <taxon>Sar</taxon>
        <taxon>Alveolata</taxon>
        <taxon>Dinophyceae</taxon>
        <taxon>Suessiales</taxon>
        <taxon>Symbiodiniaceae</taxon>
        <taxon>Effrenium</taxon>
    </lineage>
</organism>
<dbReference type="Proteomes" id="UP001178507">
    <property type="component" value="Unassembled WGS sequence"/>
</dbReference>
<dbReference type="GO" id="GO:0005794">
    <property type="term" value="C:Golgi apparatus"/>
    <property type="evidence" value="ECO:0007669"/>
    <property type="project" value="TreeGrafter"/>
</dbReference>
<feature type="region of interest" description="Disordered" evidence="5">
    <location>
        <begin position="85"/>
        <end position="149"/>
    </location>
</feature>
<evidence type="ECO:0000313" key="8">
    <source>
        <dbReference type="Proteomes" id="UP001178507"/>
    </source>
</evidence>
<dbReference type="InterPro" id="IPR002495">
    <property type="entry name" value="Glyco_trans_8"/>
</dbReference>
<feature type="transmembrane region" description="Helical" evidence="6">
    <location>
        <begin position="38"/>
        <end position="58"/>
    </location>
</feature>
<keyword evidence="6" id="KW-0812">Transmembrane</keyword>
<evidence type="ECO:0000256" key="6">
    <source>
        <dbReference type="SAM" id="Phobius"/>
    </source>
</evidence>
<dbReference type="Pfam" id="PF01501">
    <property type="entry name" value="Glyco_transf_8"/>
    <property type="match status" value="1"/>
</dbReference>
<dbReference type="Gene3D" id="3.90.550.10">
    <property type="entry name" value="Spore Coat Polysaccharide Biosynthesis Protein SpsA, Chain A"/>
    <property type="match status" value="1"/>
</dbReference>
<keyword evidence="8" id="KW-1185">Reference proteome</keyword>
<keyword evidence="3" id="KW-0808">Transferase</keyword>
<evidence type="ECO:0000256" key="2">
    <source>
        <dbReference type="ARBA" id="ARBA00022676"/>
    </source>
</evidence>
<feature type="compositionally biased region" description="Pro residues" evidence="5">
    <location>
        <begin position="111"/>
        <end position="120"/>
    </location>
</feature>